<name>A0A6I3XD39_9BURK</name>
<gene>
    <name evidence="3" type="ORF">GJV26_01185</name>
</gene>
<evidence type="ECO:0000313" key="4">
    <source>
        <dbReference type="Proteomes" id="UP000431684"/>
    </source>
</evidence>
<dbReference type="RefSeq" id="WP_155706945.1">
    <property type="nucleotide sequence ID" value="NZ_BMWU01000041.1"/>
</dbReference>
<evidence type="ECO:0000313" key="3">
    <source>
        <dbReference type="EMBL" id="MUI11112.1"/>
    </source>
</evidence>
<feature type="region of interest" description="Disordered" evidence="1">
    <location>
        <begin position="93"/>
        <end position="112"/>
    </location>
</feature>
<proteinExistence type="predicted"/>
<feature type="domain" description="FHA" evidence="2">
    <location>
        <begin position="345"/>
        <end position="409"/>
    </location>
</feature>
<dbReference type="InterPro" id="IPR000253">
    <property type="entry name" value="FHA_dom"/>
</dbReference>
<organism evidence="3 4">
    <name type="scientific">Pseudoduganella dura</name>
    <dbReference type="NCBI Taxonomy" id="321982"/>
    <lineage>
        <taxon>Bacteria</taxon>
        <taxon>Pseudomonadati</taxon>
        <taxon>Pseudomonadota</taxon>
        <taxon>Betaproteobacteria</taxon>
        <taxon>Burkholderiales</taxon>
        <taxon>Oxalobacteraceae</taxon>
        <taxon>Telluria group</taxon>
        <taxon>Pseudoduganella</taxon>
    </lineage>
</organism>
<comment type="caution">
    <text evidence="3">The sequence shown here is derived from an EMBL/GenBank/DDBJ whole genome shotgun (WGS) entry which is preliminary data.</text>
</comment>
<dbReference type="InterPro" id="IPR008984">
    <property type="entry name" value="SMAD_FHA_dom_sf"/>
</dbReference>
<dbReference type="AlphaFoldDB" id="A0A6I3XD39"/>
<dbReference type="OrthoDB" id="8697195at2"/>
<evidence type="ECO:0000259" key="2">
    <source>
        <dbReference type="PROSITE" id="PS50006"/>
    </source>
</evidence>
<accession>A0A6I3XD39</accession>
<protein>
    <submittedName>
        <fullName evidence="3">FHA domain-containing protein</fullName>
    </submittedName>
</protein>
<dbReference type="PROSITE" id="PS50006">
    <property type="entry name" value="FHA_DOMAIN"/>
    <property type="match status" value="1"/>
</dbReference>
<reference evidence="3 4" key="1">
    <citation type="submission" date="2019-11" db="EMBL/GenBank/DDBJ databases">
        <title>Draft Genome Sequences of Six Type Strains of the Genus Massilia.</title>
        <authorList>
            <person name="Miess H."/>
            <person name="Frediansyah A."/>
            <person name="Goeker M."/>
            <person name="Gross H."/>
        </authorList>
    </citation>
    <scope>NUCLEOTIDE SEQUENCE [LARGE SCALE GENOMIC DNA]</scope>
    <source>
        <strain evidence="3 4">DSM 17513</strain>
    </source>
</reference>
<dbReference type="EMBL" id="WNWM01000002">
    <property type="protein sequence ID" value="MUI11112.1"/>
    <property type="molecule type" value="Genomic_DNA"/>
</dbReference>
<dbReference type="Gene3D" id="2.60.200.20">
    <property type="match status" value="1"/>
</dbReference>
<sequence length="553" mass="59250">MNTCRNTDHPHCTFWVAPGQHACEGGHGQPSAGREPASETVTSEIVAAAGVPANAGAGSGTDGSAGDSAASSYALLAAVRNARTPHAVVQDVRKDGDNGTRTGMERPVGAGGYARPIRVRPQLHISGFDPRAAGGRQTLKMELRGMPDGCAPQLAIRLSSELIGQGATDQRFVRCVDGDWRPVFVEFSSRDREHGQYQIHTEVLSRQPGQPVRKWECTFVILVPRLDATLTEIHRIFLSTHKNVRVMADDASIARVSDHGGHGGGSMDIDVTARNAGIAHLDVGAPQGKVDLGFSTIAWDEDLIEIDMPHTGPAHPHPSRAATFVNAAPEAGAQRHIRLFAHGECVFGRMEIVDPEADVLLNHYGPDGIDAAGLTRRLSGRHAVVRRGSHGFEIEDVSRYGLLLDGVWPGKHKPVPLRLGMRIELSASIKGIVVLEVTALMPHGVILHRIDEGACAECFVVLAPDTHPGYPIRRTQAAPVAAALPLLFHHDGGFWHLDAVTGKETALGPHAQLDKLSRMPSHTRFAADPYPESYVIRAGGVAMRTVAGEMHTA</sequence>
<evidence type="ECO:0000256" key="1">
    <source>
        <dbReference type="SAM" id="MobiDB-lite"/>
    </source>
</evidence>
<dbReference type="Proteomes" id="UP000431684">
    <property type="component" value="Unassembled WGS sequence"/>
</dbReference>
<dbReference type="CDD" id="cd00060">
    <property type="entry name" value="FHA"/>
    <property type="match status" value="1"/>
</dbReference>
<dbReference type="SUPFAM" id="SSF49879">
    <property type="entry name" value="SMAD/FHA domain"/>
    <property type="match status" value="1"/>
</dbReference>
<keyword evidence="4" id="KW-1185">Reference proteome</keyword>